<dbReference type="GO" id="GO:0043709">
    <property type="term" value="P:cell adhesion involved in single-species biofilm formation"/>
    <property type="evidence" value="ECO:0007669"/>
    <property type="project" value="TreeGrafter"/>
</dbReference>
<dbReference type="GO" id="GO:0000166">
    <property type="term" value="F:nucleotide binding"/>
    <property type="evidence" value="ECO:0007669"/>
    <property type="project" value="UniProtKB-KW"/>
</dbReference>
<dbReference type="PROSITE" id="PS50887">
    <property type="entry name" value="GGDEF"/>
    <property type="match status" value="1"/>
</dbReference>
<dbReference type="NCBIfam" id="TIGR00254">
    <property type="entry name" value="GGDEF"/>
    <property type="match status" value="1"/>
</dbReference>
<evidence type="ECO:0000256" key="3">
    <source>
        <dbReference type="ARBA" id="ARBA00012528"/>
    </source>
</evidence>
<dbReference type="Gene3D" id="1.10.490.10">
    <property type="entry name" value="Globins"/>
    <property type="match status" value="1"/>
</dbReference>
<dbReference type="OrthoDB" id="9812358at2"/>
<dbReference type="EMBL" id="PTIT01000005">
    <property type="protein sequence ID" value="PPK52561.1"/>
    <property type="molecule type" value="Genomic_DNA"/>
</dbReference>
<keyword evidence="8" id="KW-0547">Nucleotide-binding</keyword>
<evidence type="ECO:0000256" key="8">
    <source>
        <dbReference type="ARBA" id="ARBA00022741"/>
    </source>
</evidence>
<keyword evidence="7" id="KW-0479">Metal-binding</keyword>
<keyword evidence="6" id="KW-0808">Transferase</keyword>
<dbReference type="GO" id="GO:0052621">
    <property type="term" value="F:diguanylate cyclase activity"/>
    <property type="evidence" value="ECO:0007669"/>
    <property type="project" value="UniProtKB-EC"/>
</dbReference>
<evidence type="ECO:0000259" key="13">
    <source>
        <dbReference type="PROSITE" id="PS50887"/>
    </source>
</evidence>
<dbReference type="CDD" id="cd01949">
    <property type="entry name" value="GGDEF"/>
    <property type="match status" value="1"/>
</dbReference>
<organism evidence="15 16">
    <name type="scientific">Marinobacter persicus</name>
    <dbReference type="NCBI Taxonomy" id="930118"/>
    <lineage>
        <taxon>Bacteria</taxon>
        <taxon>Pseudomonadati</taxon>
        <taxon>Pseudomonadota</taxon>
        <taxon>Gammaproteobacteria</taxon>
        <taxon>Pseudomonadales</taxon>
        <taxon>Marinobacteraceae</taxon>
        <taxon>Marinobacter</taxon>
    </lineage>
</organism>
<dbReference type="InterPro" id="IPR050469">
    <property type="entry name" value="Diguanylate_Cyclase"/>
</dbReference>
<comment type="cofactor">
    <cofactor evidence="2">
        <name>heme</name>
        <dbReference type="ChEBI" id="CHEBI:30413"/>
    </cofactor>
</comment>
<evidence type="ECO:0000313" key="16">
    <source>
        <dbReference type="Proteomes" id="UP000239446"/>
    </source>
</evidence>
<comment type="caution">
    <text evidence="15">The sequence shown here is derived from an EMBL/GenBank/DDBJ whole genome shotgun (WGS) entry which is preliminary data.</text>
</comment>
<feature type="domain" description="GGDEF" evidence="13">
    <location>
        <begin position="329"/>
        <end position="462"/>
    </location>
</feature>
<sequence>MPRFSSEHLCSEWLAINARFTADAQRFVADFARQHAASLSEHFYQEMLADPGASQFLSNDEVQNRLGQSMQRWVAGLFAPTTEEDVFRLIAEQRKIGEVHARIGIPVHLVLRGARCLKGRFVHLLHHTSELDENTHFAATRLASDTIDLAMEIMGHAYSVSHDRNSRAEEAYRLFAITQNIANEKDQQRAALFDWENQLMFSQAIGTLPGELPRIQASDFGLWFRHKGIHAFEGSDEARAVMDTMEEIDNVLLPLFGADEQSTVLGTTHVDLLKDLRDKVKSIRFHLGNLFEQNNELEAGRDVLTRLLNRKFMPVVLGKQISQARAQKTSFAVLAIDIDYFKQVNDNHGHQAGDQVLQQLALILVNNSRSGDYLFRLGGEEFLLIAVDMDATRAKAMAEKLRKSVEREAFLLPDGKELQTSISVGVACFEGHPDYQLLLRRADDALYSAKNRGRNRVVMATATDTAPQANPPG</sequence>
<dbReference type="InterPro" id="IPR012292">
    <property type="entry name" value="Globin/Proto"/>
</dbReference>
<keyword evidence="5" id="KW-0349">Heme</keyword>
<dbReference type="UniPathway" id="UPA00599"/>
<dbReference type="Proteomes" id="UP000239446">
    <property type="component" value="Unassembled WGS sequence"/>
</dbReference>
<name>A0A2S6G8N7_9GAMM</name>
<dbReference type="PANTHER" id="PTHR45138:SF9">
    <property type="entry name" value="DIGUANYLATE CYCLASE DGCM-RELATED"/>
    <property type="match status" value="1"/>
</dbReference>
<evidence type="ECO:0000256" key="12">
    <source>
        <dbReference type="ARBA" id="ARBA00034247"/>
    </source>
</evidence>
<evidence type="ECO:0000256" key="7">
    <source>
        <dbReference type="ARBA" id="ARBA00022723"/>
    </source>
</evidence>
<dbReference type="SUPFAM" id="SSF46458">
    <property type="entry name" value="Globin-like"/>
    <property type="match status" value="1"/>
</dbReference>
<dbReference type="EMBL" id="PTIU01000005">
    <property type="protein sequence ID" value="PPK55534.1"/>
    <property type="molecule type" value="Genomic_DNA"/>
</dbReference>
<evidence type="ECO:0000256" key="10">
    <source>
        <dbReference type="ARBA" id="ARBA00023004"/>
    </source>
</evidence>
<dbReference type="InterPro" id="IPR000160">
    <property type="entry name" value="GGDEF_dom"/>
</dbReference>
<evidence type="ECO:0000256" key="1">
    <source>
        <dbReference type="ARBA" id="ARBA00001946"/>
    </source>
</evidence>
<dbReference type="GO" id="GO:1902201">
    <property type="term" value="P:negative regulation of bacterial-type flagellum-dependent cell motility"/>
    <property type="evidence" value="ECO:0007669"/>
    <property type="project" value="TreeGrafter"/>
</dbReference>
<dbReference type="Gene3D" id="3.30.70.270">
    <property type="match status" value="1"/>
</dbReference>
<dbReference type="SMART" id="SM00267">
    <property type="entry name" value="GGDEF"/>
    <property type="match status" value="1"/>
</dbReference>
<dbReference type="AlphaFoldDB" id="A0A2S6G8N7"/>
<evidence type="ECO:0000256" key="9">
    <source>
        <dbReference type="ARBA" id="ARBA00022842"/>
    </source>
</evidence>
<evidence type="ECO:0000256" key="2">
    <source>
        <dbReference type="ARBA" id="ARBA00001971"/>
    </source>
</evidence>
<evidence type="ECO:0000256" key="6">
    <source>
        <dbReference type="ARBA" id="ARBA00022679"/>
    </source>
</evidence>
<dbReference type="InterPro" id="IPR048442">
    <property type="entry name" value="DosC_2nd"/>
</dbReference>
<evidence type="ECO:0000313" key="15">
    <source>
        <dbReference type="EMBL" id="PPK55534.1"/>
    </source>
</evidence>
<evidence type="ECO:0000256" key="5">
    <source>
        <dbReference type="ARBA" id="ARBA00022617"/>
    </source>
</evidence>
<dbReference type="PANTHER" id="PTHR45138">
    <property type="entry name" value="REGULATORY COMPONENTS OF SENSORY TRANSDUCTION SYSTEM"/>
    <property type="match status" value="1"/>
</dbReference>
<protein>
    <recommendedName>
        <fullName evidence="4">Diguanylate cyclase DosC</fullName>
        <ecNumber evidence="3">2.7.7.65</ecNumber>
    </recommendedName>
    <alternativeName>
        <fullName evidence="11">Direct oxygen-sensing cyclase</fullName>
    </alternativeName>
</protein>
<proteinExistence type="predicted"/>
<dbReference type="EC" id="2.7.7.65" evidence="3"/>
<keyword evidence="9" id="KW-0460">Magnesium</keyword>
<dbReference type="GO" id="GO:0019825">
    <property type="term" value="F:oxygen binding"/>
    <property type="evidence" value="ECO:0007669"/>
    <property type="project" value="InterPro"/>
</dbReference>
<keyword evidence="17" id="KW-1185">Reference proteome</keyword>
<gene>
    <name evidence="15" type="ORF">B0H24_1005115</name>
    <name evidence="14" type="ORF">BY455_105114</name>
</gene>
<dbReference type="Proteomes" id="UP000239648">
    <property type="component" value="Unassembled WGS sequence"/>
</dbReference>
<dbReference type="InterPro" id="IPR039435">
    <property type="entry name" value="DosC_GS"/>
</dbReference>
<keyword evidence="10" id="KW-0408">Iron</keyword>
<dbReference type="Pfam" id="PF11563">
    <property type="entry name" value="Protoglobin"/>
    <property type="match status" value="1"/>
</dbReference>
<evidence type="ECO:0000313" key="14">
    <source>
        <dbReference type="EMBL" id="PPK52561.1"/>
    </source>
</evidence>
<accession>A0A2S6G8N7</accession>
<dbReference type="InterPro" id="IPR029787">
    <property type="entry name" value="Nucleotide_cyclase"/>
</dbReference>
<dbReference type="RefSeq" id="WP_104415475.1">
    <property type="nucleotide sequence ID" value="NZ_PTIT01000005.1"/>
</dbReference>
<evidence type="ECO:0000313" key="17">
    <source>
        <dbReference type="Proteomes" id="UP000239648"/>
    </source>
</evidence>
<comment type="cofactor">
    <cofactor evidence="1">
        <name>Mg(2+)</name>
        <dbReference type="ChEBI" id="CHEBI:18420"/>
    </cofactor>
</comment>
<dbReference type="CDD" id="cd14757">
    <property type="entry name" value="GS_EcDosC-like_GGDEF"/>
    <property type="match status" value="1"/>
</dbReference>
<dbReference type="InterPro" id="IPR043128">
    <property type="entry name" value="Rev_trsase/Diguanyl_cyclase"/>
</dbReference>
<dbReference type="InterPro" id="IPR044398">
    <property type="entry name" value="Globin-sensor_dom"/>
</dbReference>
<dbReference type="Pfam" id="PF00990">
    <property type="entry name" value="GGDEF"/>
    <property type="match status" value="1"/>
</dbReference>
<dbReference type="Pfam" id="PF21118">
    <property type="entry name" value="DosC_2nd"/>
    <property type="match status" value="1"/>
</dbReference>
<dbReference type="FunFam" id="3.30.70.270:FF:000001">
    <property type="entry name" value="Diguanylate cyclase domain protein"/>
    <property type="match status" value="1"/>
</dbReference>
<dbReference type="GO" id="GO:0046872">
    <property type="term" value="F:metal ion binding"/>
    <property type="evidence" value="ECO:0007669"/>
    <property type="project" value="UniProtKB-KW"/>
</dbReference>
<dbReference type="GO" id="GO:0005886">
    <property type="term" value="C:plasma membrane"/>
    <property type="evidence" value="ECO:0007669"/>
    <property type="project" value="TreeGrafter"/>
</dbReference>
<evidence type="ECO:0000256" key="4">
    <source>
        <dbReference type="ARBA" id="ARBA00015125"/>
    </source>
</evidence>
<comment type="catalytic activity">
    <reaction evidence="12">
        <text>2 GTP = 3',3'-c-di-GMP + 2 diphosphate</text>
        <dbReference type="Rhea" id="RHEA:24898"/>
        <dbReference type="ChEBI" id="CHEBI:33019"/>
        <dbReference type="ChEBI" id="CHEBI:37565"/>
        <dbReference type="ChEBI" id="CHEBI:58805"/>
        <dbReference type="EC" id="2.7.7.65"/>
    </reaction>
</comment>
<dbReference type="GO" id="GO:0020037">
    <property type="term" value="F:heme binding"/>
    <property type="evidence" value="ECO:0007669"/>
    <property type="project" value="InterPro"/>
</dbReference>
<dbReference type="InterPro" id="IPR009050">
    <property type="entry name" value="Globin-like_sf"/>
</dbReference>
<reference evidence="14 17" key="1">
    <citation type="submission" date="2018-02" db="EMBL/GenBank/DDBJ databases">
        <title>Deep subsurface shale carbon reservoir microbial communities from Ohio and West Virginia, USA.</title>
        <authorList>
            <person name="Wrighton K."/>
        </authorList>
    </citation>
    <scope>NUCLEOTIDE SEQUENCE [LARGE SCALE GENOMIC DNA]</scope>
    <source>
        <strain evidence="14 17">UTICA-S1B6</strain>
    </source>
</reference>
<reference evidence="15 16" key="2">
    <citation type="submission" date="2018-02" db="EMBL/GenBank/DDBJ databases">
        <title>Subsurface microbial communities from deep shales in Ohio and West Virginia, USA.</title>
        <authorList>
            <person name="Wrighton K."/>
        </authorList>
    </citation>
    <scope>NUCLEOTIDE SEQUENCE [LARGE SCALE GENOMIC DNA]</scope>
    <source>
        <strain evidence="15 16">UTICA-S1B9</strain>
    </source>
</reference>
<evidence type="ECO:0000256" key="11">
    <source>
        <dbReference type="ARBA" id="ARBA00029839"/>
    </source>
</evidence>
<dbReference type="SUPFAM" id="SSF55073">
    <property type="entry name" value="Nucleotide cyclase"/>
    <property type="match status" value="1"/>
</dbReference>